<dbReference type="KEGG" id="ptm:GSPATT00000993001"/>
<gene>
    <name evidence="1" type="ORF">GSPATT00000993001</name>
</gene>
<sequence>MFHLCLISKIKNTQHKTLNRLSEKSKIQMLQEYLIQIQIRCGTRIQPIDYQRYHVKVLFPM</sequence>
<organism evidence="1 2">
    <name type="scientific">Paramecium tetraurelia</name>
    <dbReference type="NCBI Taxonomy" id="5888"/>
    <lineage>
        <taxon>Eukaryota</taxon>
        <taxon>Sar</taxon>
        <taxon>Alveolata</taxon>
        <taxon>Ciliophora</taxon>
        <taxon>Intramacronucleata</taxon>
        <taxon>Oligohymenophorea</taxon>
        <taxon>Peniculida</taxon>
        <taxon>Parameciidae</taxon>
        <taxon>Paramecium</taxon>
    </lineage>
</organism>
<name>A0CKG2_PARTE</name>
<dbReference type="GeneID" id="5024461"/>
<dbReference type="AlphaFoldDB" id="A0CKG2"/>
<dbReference type="Proteomes" id="UP000000600">
    <property type="component" value="Unassembled WGS sequence"/>
</dbReference>
<dbReference type="RefSeq" id="XP_001438676.1">
    <property type="nucleotide sequence ID" value="XM_001438639.1"/>
</dbReference>
<proteinExistence type="predicted"/>
<protein>
    <submittedName>
        <fullName evidence="1">Uncharacterized protein</fullName>
    </submittedName>
</protein>
<evidence type="ECO:0000313" key="2">
    <source>
        <dbReference type="Proteomes" id="UP000000600"/>
    </source>
</evidence>
<evidence type="ECO:0000313" key="1">
    <source>
        <dbReference type="EMBL" id="CAK71279.1"/>
    </source>
</evidence>
<accession>A0CKG2</accession>
<dbReference type="InParanoid" id="A0CKG2"/>
<dbReference type="EMBL" id="CT868096">
    <property type="protein sequence ID" value="CAK71279.1"/>
    <property type="molecule type" value="Genomic_DNA"/>
</dbReference>
<keyword evidence="2" id="KW-1185">Reference proteome</keyword>
<reference evidence="1 2" key="1">
    <citation type="journal article" date="2006" name="Nature">
        <title>Global trends of whole-genome duplications revealed by the ciliate Paramecium tetraurelia.</title>
        <authorList>
            <consortium name="Genoscope"/>
            <person name="Aury J.-M."/>
            <person name="Jaillon O."/>
            <person name="Duret L."/>
            <person name="Noel B."/>
            <person name="Jubin C."/>
            <person name="Porcel B.M."/>
            <person name="Segurens B."/>
            <person name="Daubin V."/>
            <person name="Anthouard V."/>
            <person name="Aiach N."/>
            <person name="Arnaiz O."/>
            <person name="Billaut A."/>
            <person name="Beisson J."/>
            <person name="Blanc I."/>
            <person name="Bouhouche K."/>
            <person name="Camara F."/>
            <person name="Duharcourt S."/>
            <person name="Guigo R."/>
            <person name="Gogendeau D."/>
            <person name="Katinka M."/>
            <person name="Keller A.-M."/>
            <person name="Kissmehl R."/>
            <person name="Klotz C."/>
            <person name="Koll F."/>
            <person name="Le Moue A."/>
            <person name="Lepere C."/>
            <person name="Malinsky S."/>
            <person name="Nowacki M."/>
            <person name="Nowak J.K."/>
            <person name="Plattner H."/>
            <person name="Poulain J."/>
            <person name="Ruiz F."/>
            <person name="Serrano V."/>
            <person name="Zagulski M."/>
            <person name="Dessen P."/>
            <person name="Betermier M."/>
            <person name="Weissenbach J."/>
            <person name="Scarpelli C."/>
            <person name="Schachter V."/>
            <person name="Sperling L."/>
            <person name="Meyer E."/>
            <person name="Cohen J."/>
            <person name="Wincker P."/>
        </authorList>
    </citation>
    <scope>NUCLEOTIDE SEQUENCE [LARGE SCALE GENOMIC DNA]</scope>
    <source>
        <strain evidence="1 2">Stock d4-2</strain>
    </source>
</reference>
<dbReference type="HOGENOM" id="CLU_2927552_0_0_1"/>